<dbReference type="SMART" id="SM00248">
    <property type="entry name" value="ANK"/>
    <property type="match status" value="8"/>
</dbReference>
<dbReference type="PANTHER" id="PTHR24126">
    <property type="entry name" value="ANKYRIN REPEAT, PH AND SEC7 DOMAIN CONTAINING PROTEIN SECG-RELATED"/>
    <property type="match status" value="1"/>
</dbReference>
<feature type="repeat" description="ANK" evidence="3">
    <location>
        <begin position="99"/>
        <end position="125"/>
    </location>
</feature>
<dbReference type="eggNOG" id="KOG4177">
    <property type="taxonomic scope" value="Eukaryota"/>
</dbReference>
<feature type="region of interest" description="Disordered" evidence="4">
    <location>
        <begin position="519"/>
        <end position="545"/>
    </location>
</feature>
<keyword evidence="1" id="KW-0677">Repeat</keyword>
<evidence type="ECO:0000256" key="1">
    <source>
        <dbReference type="ARBA" id="ARBA00022737"/>
    </source>
</evidence>
<dbReference type="EMBL" id="DS113210">
    <property type="protein sequence ID" value="EAY19186.1"/>
    <property type="molecule type" value="Genomic_DNA"/>
</dbReference>
<feature type="repeat" description="ANK" evidence="3">
    <location>
        <begin position="340"/>
        <end position="372"/>
    </location>
</feature>
<name>A2DK15_TRIV3</name>
<organism evidence="5 6">
    <name type="scientific">Trichomonas vaginalis (strain ATCC PRA-98 / G3)</name>
    <dbReference type="NCBI Taxonomy" id="412133"/>
    <lineage>
        <taxon>Eukaryota</taxon>
        <taxon>Metamonada</taxon>
        <taxon>Parabasalia</taxon>
        <taxon>Trichomonadida</taxon>
        <taxon>Trichomonadidae</taxon>
        <taxon>Trichomonas</taxon>
    </lineage>
</organism>
<dbReference type="SMR" id="A2DK15"/>
<sequence length="619" mass="67754">MATQLENALLEAINLDNTQKFRSLTYGKPGTLKVQEKYLTQITALLDAPGCCALAIAMGAPVNLDGDVMAPLNCSSYVGSMETAVLLIEAGARLNHIYKGETPAMLAVRYSTLDHVNLLLGAGANPVPIEYAAEYATDPNMLLPFMTNGMLDDALEAAVYAGKLDNVISLIQHGAKPSNMSLLTACCFNFAGIVRMLIDYGVKADDIAMQTCIYWNSIQAMDVLIEKGVPVLPFDVHYAILHNKPISLRRLLKEKIDLEAEIGGTYAIHTAVRHGRIDCLNILLEKGAKINGADSLGCTPLHWAALRRKSQAMSILLDHGAIVNIDDPKVFLPQILEPDIGWTALHVSVEGPGYDTVRMLLDNGATQNKKWDGRTPLHTALLVKREDLIPLLIQHGADLNATDVTHQTPVEYALSSGREYMAAIIRKCATADYAAANAAHGQFATTNATEDEQVEYYEDTGGKRKKKRPSNAITEDQVEDDKADTILQELRTGELITEISAAPEDDQAFMAQLEEMKNAQEGQTTEVFQRDEPEDEKKKKKIEEDEDLAELQAQMGSDSGDEDVAALMADLEIQAAQNIDGDDDEDMDKLMADLAADVDDDDDEDLDKLMSQMVDDDDE</sequence>
<dbReference type="PROSITE" id="PS50297">
    <property type="entry name" value="ANK_REP_REGION"/>
    <property type="match status" value="5"/>
</dbReference>
<protein>
    <recommendedName>
        <fullName evidence="7">Ankyrin repeat protein</fullName>
    </recommendedName>
</protein>
<dbReference type="InParanoid" id="A2DK15"/>
<feature type="region of interest" description="Disordered" evidence="4">
    <location>
        <begin position="457"/>
        <end position="479"/>
    </location>
</feature>
<dbReference type="InterPro" id="IPR036770">
    <property type="entry name" value="Ankyrin_rpt-contain_sf"/>
</dbReference>
<dbReference type="VEuPathDB" id="TrichDB:TVAGG3_0169410"/>
<dbReference type="VEuPathDB" id="TrichDB:TVAG_214110"/>
<dbReference type="Proteomes" id="UP000001542">
    <property type="component" value="Unassembled WGS sequence"/>
</dbReference>
<keyword evidence="6" id="KW-1185">Reference proteome</keyword>
<evidence type="ECO:0000256" key="2">
    <source>
        <dbReference type="ARBA" id="ARBA00023043"/>
    </source>
</evidence>
<gene>
    <name evidence="5" type="ORF">TVAG_214110</name>
</gene>
<evidence type="ECO:0000313" key="6">
    <source>
        <dbReference type="Proteomes" id="UP000001542"/>
    </source>
</evidence>
<dbReference type="RefSeq" id="XP_001580172.1">
    <property type="nucleotide sequence ID" value="XM_001580122.1"/>
</dbReference>
<dbReference type="Gene3D" id="1.25.40.20">
    <property type="entry name" value="Ankyrin repeat-containing domain"/>
    <property type="match status" value="2"/>
</dbReference>
<accession>A2DK15</accession>
<dbReference type="PROSITE" id="PS50088">
    <property type="entry name" value="ANK_REPEAT"/>
    <property type="match status" value="5"/>
</dbReference>
<dbReference type="SUPFAM" id="SSF48403">
    <property type="entry name" value="Ankyrin repeat"/>
    <property type="match status" value="1"/>
</dbReference>
<keyword evidence="2 3" id="KW-0040">ANK repeat</keyword>
<evidence type="ECO:0000313" key="5">
    <source>
        <dbReference type="EMBL" id="EAY19186.1"/>
    </source>
</evidence>
<dbReference type="AlphaFoldDB" id="A2DK15"/>
<reference evidence="5" key="1">
    <citation type="submission" date="2006-10" db="EMBL/GenBank/DDBJ databases">
        <authorList>
            <person name="Amadeo P."/>
            <person name="Zhao Q."/>
            <person name="Wortman J."/>
            <person name="Fraser-Liggett C."/>
            <person name="Carlton J."/>
        </authorList>
    </citation>
    <scope>NUCLEOTIDE SEQUENCE</scope>
    <source>
        <strain evidence="5">G3</strain>
    </source>
</reference>
<dbReference type="PRINTS" id="PR01415">
    <property type="entry name" value="ANKYRIN"/>
</dbReference>
<dbReference type="Pfam" id="PF12796">
    <property type="entry name" value="Ank_2"/>
    <property type="match status" value="2"/>
</dbReference>
<evidence type="ECO:0000256" key="3">
    <source>
        <dbReference type="PROSITE-ProRule" id="PRU00023"/>
    </source>
</evidence>
<feature type="compositionally biased region" description="Basic and acidic residues" evidence="4">
    <location>
        <begin position="528"/>
        <end position="543"/>
    </location>
</feature>
<dbReference type="InterPro" id="IPR002110">
    <property type="entry name" value="Ankyrin_rpt"/>
</dbReference>
<feature type="repeat" description="ANK" evidence="3">
    <location>
        <begin position="296"/>
        <end position="328"/>
    </location>
</feature>
<proteinExistence type="predicted"/>
<dbReference type="OrthoDB" id="1577640at2759"/>
<evidence type="ECO:0000256" key="4">
    <source>
        <dbReference type="SAM" id="MobiDB-lite"/>
    </source>
</evidence>
<evidence type="ECO:0008006" key="7">
    <source>
        <dbReference type="Google" id="ProtNLM"/>
    </source>
</evidence>
<feature type="repeat" description="ANK" evidence="3">
    <location>
        <begin position="263"/>
        <end position="295"/>
    </location>
</feature>
<dbReference type="KEGG" id="tva:5464711"/>
<dbReference type="STRING" id="5722.A2DK15"/>
<feature type="repeat" description="ANK" evidence="3">
    <location>
        <begin position="372"/>
        <end position="404"/>
    </location>
</feature>
<reference evidence="5" key="2">
    <citation type="journal article" date="2007" name="Science">
        <title>Draft genome sequence of the sexually transmitted pathogen Trichomonas vaginalis.</title>
        <authorList>
            <person name="Carlton J.M."/>
            <person name="Hirt R.P."/>
            <person name="Silva J.C."/>
            <person name="Delcher A.L."/>
            <person name="Schatz M."/>
            <person name="Zhao Q."/>
            <person name="Wortman J.R."/>
            <person name="Bidwell S.L."/>
            <person name="Alsmark U.C.M."/>
            <person name="Besteiro S."/>
            <person name="Sicheritz-Ponten T."/>
            <person name="Noel C.J."/>
            <person name="Dacks J.B."/>
            <person name="Foster P.G."/>
            <person name="Simillion C."/>
            <person name="Van de Peer Y."/>
            <person name="Miranda-Saavedra D."/>
            <person name="Barton G.J."/>
            <person name="Westrop G.D."/>
            <person name="Mueller S."/>
            <person name="Dessi D."/>
            <person name="Fiori P.L."/>
            <person name="Ren Q."/>
            <person name="Paulsen I."/>
            <person name="Zhang H."/>
            <person name="Bastida-Corcuera F.D."/>
            <person name="Simoes-Barbosa A."/>
            <person name="Brown M.T."/>
            <person name="Hayes R.D."/>
            <person name="Mukherjee M."/>
            <person name="Okumura C.Y."/>
            <person name="Schneider R."/>
            <person name="Smith A.J."/>
            <person name="Vanacova S."/>
            <person name="Villalvazo M."/>
            <person name="Haas B.J."/>
            <person name="Pertea M."/>
            <person name="Feldblyum T.V."/>
            <person name="Utterback T.R."/>
            <person name="Shu C.L."/>
            <person name="Osoegawa K."/>
            <person name="de Jong P.J."/>
            <person name="Hrdy I."/>
            <person name="Horvathova L."/>
            <person name="Zubacova Z."/>
            <person name="Dolezal P."/>
            <person name="Malik S.B."/>
            <person name="Logsdon J.M. Jr."/>
            <person name="Henze K."/>
            <person name="Gupta A."/>
            <person name="Wang C.C."/>
            <person name="Dunne R.L."/>
            <person name="Upcroft J.A."/>
            <person name="Upcroft P."/>
            <person name="White O."/>
            <person name="Salzberg S.L."/>
            <person name="Tang P."/>
            <person name="Chiu C.-H."/>
            <person name="Lee Y.-S."/>
            <person name="Embley T.M."/>
            <person name="Coombs G.H."/>
            <person name="Mottram J.C."/>
            <person name="Tachezy J."/>
            <person name="Fraser-Liggett C.M."/>
            <person name="Johnson P.J."/>
        </authorList>
    </citation>
    <scope>NUCLEOTIDE SEQUENCE [LARGE SCALE GENOMIC DNA]</scope>
    <source>
        <strain evidence="5">G3</strain>
    </source>
</reference>